<dbReference type="Proteomes" id="UP000198341">
    <property type="component" value="Chromosome 3"/>
</dbReference>
<keyword evidence="2" id="KW-0812">Transmembrane</keyword>
<dbReference type="RefSeq" id="XP_007514202.1">
    <property type="nucleotide sequence ID" value="XM_007514140.1"/>
</dbReference>
<evidence type="ECO:0000256" key="1">
    <source>
        <dbReference type="SAM" id="MobiDB-lite"/>
    </source>
</evidence>
<sequence length="569" mass="63797">MEETLPLWIRFLAFSHRLLFQTLLHPQLVLSILQFVLMSFAFLYLNRTQMIRYVDAKVTEYVLALLEKNVFPESEKVTLKRVKFRWNRVDVFDVYVGNCVSEEEDDDDIGALADEAATKEEKKEKRENAEKIQKTKIPEFSSPYFMRVKQISFRCSFFTLVPMMQFMEDKNFAVGFLSAKVDSMVLRGVDVFVEEWRGRGNFRVFKKKASVKLSSSSSEEEAKEDEAATTKGTNATGTREEEEDLTSNAKNTNNNGLFSYFQSQVQTQIEDANKKIQEAANKTIEISGSVVKEIGAVATDVTDKLTALGRYATMINHVQEDPIEMMQKRPLVLRVKETKLIDWNVKILTVSQTSFKVNKFEMVDKVFVGTRKAFGKRIAQGVLQRIIVEFQDESLNLITNGVSDGFMMSKKFLDDGFTTVYDGMKKTTESGAKMAAKTMESARSSFTVRTVGRGEVDPHELTPTGSVTTTSSHLGGDDDDVNDDVSEKDSKDSVKYELFPDKDPHEMQQQKSAASASDLFGLGNLFSTCSPRGTTSGRKNKTPPPPSPLPSSSSSKSTTLGKPESPPQS</sequence>
<accession>K8ECG7</accession>
<dbReference type="KEGG" id="bpg:Bathy03g04980"/>
<evidence type="ECO:0000256" key="2">
    <source>
        <dbReference type="SAM" id="Phobius"/>
    </source>
</evidence>
<evidence type="ECO:0000313" key="3">
    <source>
        <dbReference type="EMBL" id="CCO15639.1"/>
    </source>
</evidence>
<proteinExistence type="predicted"/>
<dbReference type="AlphaFoldDB" id="K8ECG7"/>
<evidence type="ECO:0000313" key="4">
    <source>
        <dbReference type="Proteomes" id="UP000198341"/>
    </source>
</evidence>
<organism evidence="3 4">
    <name type="scientific">Bathycoccus prasinos</name>
    <dbReference type="NCBI Taxonomy" id="41875"/>
    <lineage>
        <taxon>Eukaryota</taxon>
        <taxon>Viridiplantae</taxon>
        <taxon>Chlorophyta</taxon>
        <taxon>Mamiellophyceae</taxon>
        <taxon>Mamiellales</taxon>
        <taxon>Bathycoccaceae</taxon>
        <taxon>Bathycoccus</taxon>
    </lineage>
</organism>
<feature type="transmembrane region" description="Helical" evidence="2">
    <location>
        <begin position="24"/>
        <end position="45"/>
    </location>
</feature>
<gene>
    <name evidence="3" type="ORF">Bathy03g04980</name>
</gene>
<feature type="compositionally biased region" description="Polar residues" evidence="1">
    <location>
        <begin position="463"/>
        <end position="473"/>
    </location>
</feature>
<keyword evidence="2" id="KW-0472">Membrane</keyword>
<dbReference type="GeneID" id="19017035"/>
<name>K8ECG7_9CHLO</name>
<dbReference type="EMBL" id="FO082276">
    <property type="protein sequence ID" value="CCO15639.1"/>
    <property type="molecule type" value="Genomic_DNA"/>
</dbReference>
<keyword evidence="4" id="KW-1185">Reference proteome</keyword>
<feature type="compositionally biased region" description="Basic and acidic residues" evidence="1">
    <location>
        <begin position="485"/>
        <end position="508"/>
    </location>
</feature>
<feature type="compositionally biased region" description="Low complexity" evidence="1">
    <location>
        <begin position="550"/>
        <end position="563"/>
    </location>
</feature>
<feature type="compositionally biased region" description="Polar residues" evidence="1">
    <location>
        <begin position="525"/>
        <end position="537"/>
    </location>
</feature>
<protein>
    <submittedName>
        <fullName evidence="3">Unnamed protein product</fullName>
    </submittedName>
</protein>
<feature type="region of interest" description="Disordered" evidence="1">
    <location>
        <begin position="449"/>
        <end position="569"/>
    </location>
</feature>
<feature type="region of interest" description="Disordered" evidence="1">
    <location>
        <begin position="215"/>
        <end position="253"/>
    </location>
</feature>
<keyword evidence="2" id="KW-1133">Transmembrane helix</keyword>
<reference evidence="3 4" key="1">
    <citation type="submission" date="2011-10" db="EMBL/GenBank/DDBJ databases">
        <authorList>
            <person name="Genoscope - CEA"/>
        </authorList>
    </citation>
    <scope>NUCLEOTIDE SEQUENCE [LARGE SCALE GENOMIC DNA]</scope>
    <source>
        <strain evidence="3 4">RCC 1105</strain>
    </source>
</reference>